<name>A0ABX0NNK1_9BURK</name>
<gene>
    <name evidence="2" type="ORF">F2P45_04915</name>
</gene>
<evidence type="ECO:0000259" key="1">
    <source>
        <dbReference type="Pfam" id="PF00144"/>
    </source>
</evidence>
<reference evidence="2 3" key="1">
    <citation type="submission" date="2019-10" db="EMBL/GenBank/DDBJ databases">
        <title>Taxonomy of Antarctic Massilia spp.: description of Massilia rubra sp. nov., Massilia aquatica sp. nov., Massilia mucilaginosa sp. nov., Massilia frigida sp. nov. isolated from streams, lakes and regoliths.</title>
        <authorList>
            <person name="Holochova P."/>
            <person name="Sedlacek I."/>
            <person name="Kralova S."/>
            <person name="Maslanova I."/>
            <person name="Busse H.-J."/>
            <person name="Stankova E."/>
            <person name="Vrbovska V."/>
            <person name="Kovarovic V."/>
            <person name="Bartak M."/>
            <person name="Svec P."/>
            <person name="Pantucek R."/>
        </authorList>
    </citation>
    <scope>NUCLEOTIDE SEQUENCE [LARGE SCALE GENOMIC DNA]</scope>
    <source>
        <strain evidence="2 3">CCM 8733</strain>
    </source>
</reference>
<accession>A0ABX0NNK1</accession>
<dbReference type="PANTHER" id="PTHR43283">
    <property type="entry name" value="BETA-LACTAMASE-RELATED"/>
    <property type="match status" value="1"/>
</dbReference>
<dbReference type="Pfam" id="PF00144">
    <property type="entry name" value="Beta-lactamase"/>
    <property type="match status" value="1"/>
</dbReference>
<dbReference type="SUPFAM" id="SSF56601">
    <property type="entry name" value="beta-lactamase/transpeptidase-like"/>
    <property type="match status" value="1"/>
</dbReference>
<dbReference type="GO" id="GO:0016787">
    <property type="term" value="F:hydrolase activity"/>
    <property type="evidence" value="ECO:0007669"/>
    <property type="project" value="UniProtKB-KW"/>
</dbReference>
<comment type="caution">
    <text evidence="2">The sequence shown here is derived from an EMBL/GenBank/DDBJ whole genome shotgun (WGS) entry which is preliminary data.</text>
</comment>
<keyword evidence="3" id="KW-1185">Reference proteome</keyword>
<dbReference type="PANTHER" id="PTHR43283:SF3">
    <property type="entry name" value="BETA-LACTAMASE FAMILY PROTEIN (AFU_ORTHOLOGUE AFUA_5G07500)"/>
    <property type="match status" value="1"/>
</dbReference>
<dbReference type="Proteomes" id="UP000609726">
    <property type="component" value="Unassembled WGS sequence"/>
</dbReference>
<sequence>MPARLDAVIERALAERRLVGAVVLVAQGARLIYRNAAGMADREQGRPMAPDTLFRLASVSKPIVSAAALVLVAQGRLDLDAPVAAYLPYFQPTLADGAPAVITIAQLMTHTAGLGYRFFQEEDGPYARAQVSDGMDDSGLTLRENLVRLASVPLLYPPGTQWRYSLATDVLGAVIEQACAMPLAQAVAALVCEPLAMRDTGFGVADPQRLAQAYANASPAPRLLRGAERLPFIDGSAGFRLAPGRALDAGAYPSGGAGMVGSAPDLLRLLEMLRCGGAPLLPPALVRQMTGNRIGELPMAYWPGRGFGLGVTVLKDARAAASPESPGTWRMGGTYGHSWFVDPRRALSVVAFTNTALEGMSGAFVDQLCQAVYGSTDSAAGVRP</sequence>
<dbReference type="InterPro" id="IPR050789">
    <property type="entry name" value="Diverse_Enzym_Activities"/>
</dbReference>
<feature type="domain" description="Beta-lactamase-related" evidence="1">
    <location>
        <begin position="5"/>
        <end position="358"/>
    </location>
</feature>
<proteinExistence type="predicted"/>
<evidence type="ECO:0000313" key="3">
    <source>
        <dbReference type="Proteomes" id="UP000609726"/>
    </source>
</evidence>
<dbReference type="EMBL" id="WHJH01000003">
    <property type="protein sequence ID" value="NHZ88369.1"/>
    <property type="molecule type" value="Genomic_DNA"/>
</dbReference>
<evidence type="ECO:0000313" key="2">
    <source>
        <dbReference type="EMBL" id="NHZ88369.1"/>
    </source>
</evidence>
<dbReference type="InterPro" id="IPR001466">
    <property type="entry name" value="Beta-lactam-related"/>
</dbReference>
<keyword evidence="2" id="KW-0378">Hydrolase</keyword>
<protein>
    <submittedName>
        <fullName evidence="2">Serine hydrolase</fullName>
    </submittedName>
</protein>
<dbReference type="Gene3D" id="3.40.710.10">
    <property type="entry name" value="DD-peptidase/beta-lactamase superfamily"/>
    <property type="match status" value="1"/>
</dbReference>
<dbReference type="InterPro" id="IPR012338">
    <property type="entry name" value="Beta-lactam/transpept-like"/>
</dbReference>
<organism evidence="2 3">
    <name type="scientific">Massilia mucilaginosa</name>
    <dbReference type="NCBI Taxonomy" id="2609282"/>
    <lineage>
        <taxon>Bacteria</taxon>
        <taxon>Pseudomonadati</taxon>
        <taxon>Pseudomonadota</taxon>
        <taxon>Betaproteobacteria</taxon>
        <taxon>Burkholderiales</taxon>
        <taxon>Oxalobacteraceae</taxon>
        <taxon>Telluria group</taxon>
        <taxon>Massilia</taxon>
    </lineage>
</organism>